<dbReference type="GO" id="GO:0009418">
    <property type="term" value="C:pilus shaft"/>
    <property type="evidence" value="ECO:0007669"/>
    <property type="project" value="InterPro"/>
</dbReference>
<name>G5SS69_9BACT</name>
<comment type="caution">
    <text evidence="2">The sequence shown here is derived from an EMBL/GenBank/DDBJ whole genome shotgun (WGS) entry which is preliminary data.</text>
</comment>
<organism evidence="2 3">
    <name type="scientific">Paraprevotella clara YIT 11840</name>
    <dbReference type="NCBI Taxonomy" id="762968"/>
    <lineage>
        <taxon>Bacteria</taxon>
        <taxon>Pseudomonadati</taxon>
        <taxon>Bacteroidota</taxon>
        <taxon>Bacteroidia</taxon>
        <taxon>Bacteroidales</taxon>
        <taxon>Prevotellaceae</taxon>
        <taxon>Paraprevotella</taxon>
    </lineage>
</organism>
<feature type="domain" description="Minor fimbrium subunit Mfa1 C-terminal" evidence="1">
    <location>
        <begin position="535"/>
        <end position="628"/>
    </location>
</feature>
<evidence type="ECO:0000313" key="3">
    <source>
        <dbReference type="Proteomes" id="UP000003598"/>
    </source>
</evidence>
<dbReference type="EMBL" id="AFFY01000029">
    <property type="protein sequence ID" value="EHG99900.1"/>
    <property type="molecule type" value="Genomic_DNA"/>
</dbReference>
<dbReference type="STRING" id="762968.HMPREF9441_02219"/>
<sequence length="631" mass="69991">MTFEDVILLYIYLLTNLFFMKKKYLFSLAIVGLLLGACSNDDISESPNGGGTTTSPDEGFVAVSINLPMVSGASFRAQNDQFADGMDSEYEVKDAAFLVFEKGDAEEESQAVLLKAYDISDLKPWEPQGGNVTTYANMVQEVPALTDIKDKRYALVVLNKNGRFTINADGSVEFGDTQQKAMTFGDFLTASAMNVADMTGDGFYMANAPISSDAAGTKVTTLVPIEDKIKPTKAEAEKVEAADIYVERGMAKVTLAEPRGEMDVTGESYQGDKVTMTAWALDVTNKTSKLVRDVTGIDTWKDYLVGSATQTRFIGTVADPYRVYWGVDGNYAWSVTASVKGGQELTDAQLTEVKEKFNVLEDNAGVTFTQFGPEAPQYCLENTFDTDNQAEYATTRVIFKATYVPGNADKDGTFYQLGTTASIYNTEMLKEKVLESMSDAERRELGIFDKHNAAKVTLPTEEEGKAGGKYAMAEGGTITYTKYERFDTQKDKWEVVTKETYEKEENTGNKRMEEGVEVASDYLKSIDRRMGAIKYFKAGESYYKALIKHFGDDLTPYAISGEQKIYTEAKHLGRYGVLRNNWYELSVTSVSSPGDPEITPIEDEWDDPKEAFVKIQVNILSWAKRQQNVDL</sequence>
<evidence type="ECO:0000259" key="1">
    <source>
        <dbReference type="Pfam" id="PF15495"/>
    </source>
</evidence>
<dbReference type="Gene3D" id="2.60.40.2580">
    <property type="match status" value="1"/>
</dbReference>
<dbReference type="NCBIfam" id="NF038041">
    <property type="entry name" value="fim_Mfa1_fam"/>
    <property type="match status" value="1"/>
</dbReference>
<dbReference type="Proteomes" id="UP000003598">
    <property type="component" value="Unassembled WGS sequence"/>
</dbReference>
<evidence type="ECO:0000313" key="2">
    <source>
        <dbReference type="EMBL" id="EHG99900.1"/>
    </source>
</evidence>
<protein>
    <recommendedName>
        <fullName evidence="1">Minor fimbrium subunit Mfa1 C-terminal domain-containing protein</fullName>
    </recommendedName>
</protein>
<dbReference type="Pfam" id="PF15495">
    <property type="entry name" value="Fimbrillin_C"/>
    <property type="match status" value="1"/>
</dbReference>
<dbReference type="Gene3D" id="2.60.40.3690">
    <property type="match status" value="2"/>
</dbReference>
<dbReference type="eggNOG" id="ENOG5032R01">
    <property type="taxonomic scope" value="Bacteria"/>
</dbReference>
<dbReference type="OrthoDB" id="1010993at2"/>
<dbReference type="InterPro" id="IPR047786">
    <property type="entry name" value="Mfa1_fim"/>
</dbReference>
<keyword evidence="3" id="KW-1185">Reference proteome</keyword>
<reference evidence="2 3" key="1">
    <citation type="submission" date="2011-03" db="EMBL/GenBank/DDBJ databases">
        <authorList>
            <person name="Weinstock G."/>
            <person name="Sodergren E."/>
            <person name="Clifton S."/>
            <person name="Fulton L."/>
            <person name="Fulton B."/>
            <person name="Courtney L."/>
            <person name="Fronick C."/>
            <person name="Harrison M."/>
            <person name="Strong C."/>
            <person name="Farmer C."/>
            <person name="Delahaunty K."/>
            <person name="Markovic C."/>
            <person name="Hall O."/>
            <person name="Minx P."/>
            <person name="Tomlinson C."/>
            <person name="Mitreva M."/>
            <person name="Hou S."/>
            <person name="Chen J."/>
            <person name="Wollam A."/>
            <person name="Pepin K.H."/>
            <person name="Johnson M."/>
            <person name="Bhonagiri V."/>
            <person name="Zhang X."/>
            <person name="Suruliraj S."/>
            <person name="Warren W."/>
            <person name="Chinwalla A."/>
            <person name="Mardis E.R."/>
            <person name="Wilson R.K."/>
        </authorList>
    </citation>
    <scope>NUCLEOTIDE SEQUENCE [LARGE SCALE GENOMIC DNA]</scope>
    <source>
        <strain evidence="2 3">YIT 11840</strain>
    </source>
</reference>
<dbReference type="PATRIC" id="fig|762968.3.peg.1978"/>
<gene>
    <name evidence="2" type="ORF">HMPREF9441_02219</name>
</gene>
<dbReference type="AlphaFoldDB" id="G5SS69"/>
<accession>G5SS69</accession>
<dbReference type="HOGENOM" id="CLU_037401_0_0_10"/>
<proteinExistence type="predicted"/>
<dbReference type="InterPro" id="IPR029140">
    <property type="entry name" value="Mfa1_C"/>
</dbReference>